<dbReference type="RefSeq" id="WP_338689130.1">
    <property type="nucleotide sequence ID" value="NZ_AP024702.1"/>
</dbReference>
<name>A0ABN6H2A7_9BACT</name>
<protein>
    <submittedName>
        <fullName evidence="2">Uncharacterized protein</fullName>
    </submittedName>
</protein>
<feature type="chain" id="PRO_5046490889" evidence="1">
    <location>
        <begin position="19"/>
        <end position="153"/>
    </location>
</feature>
<accession>A0ABN6H2A7</accession>
<dbReference type="Proteomes" id="UP001374893">
    <property type="component" value="Chromosome"/>
</dbReference>
<keyword evidence="1" id="KW-0732">Signal</keyword>
<evidence type="ECO:0000313" key="3">
    <source>
        <dbReference type="Proteomes" id="UP001374893"/>
    </source>
</evidence>
<gene>
    <name evidence="2" type="ORF">HAHE_10100</name>
</gene>
<sequence length="153" mass="16477">MKCLPTLLACLAIGSAHADERPLFLPFDLSLGGEKAEMADGNDLFAQIDKPVKPDAVLELDAEVPMLIVNAFPCKEDGTVVETQAAAIIFAKETKQVKLSDTMDKKKLPPGNYLANVVANGKTARIVFQVGESEKKVDFSKILGFLKKKASGE</sequence>
<organism evidence="2 3">
    <name type="scientific">Haloferula helveola</name>
    <dbReference type="NCBI Taxonomy" id="490095"/>
    <lineage>
        <taxon>Bacteria</taxon>
        <taxon>Pseudomonadati</taxon>
        <taxon>Verrucomicrobiota</taxon>
        <taxon>Verrucomicrobiia</taxon>
        <taxon>Verrucomicrobiales</taxon>
        <taxon>Verrucomicrobiaceae</taxon>
        <taxon>Haloferula</taxon>
    </lineage>
</organism>
<evidence type="ECO:0000313" key="2">
    <source>
        <dbReference type="EMBL" id="BCX47102.1"/>
    </source>
</evidence>
<dbReference type="EMBL" id="AP024702">
    <property type="protein sequence ID" value="BCX47102.1"/>
    <property type="molecule type" value="Genomic_DNA"/>
</dbReference>
<keyword evidence="3" id="KW-1185">Reference proteome</keyword>
<reference evidence="2 3" key="1">
    <citation type="submission" date="2021-06" db="EMBL/GenBank/DDBJ databases">
        <title>Complete genome of Haloferula helveola possessing various polysaccharide degrading enzymes.</title>
        <authorList>
            <person name="Takami H."/>
            <person name="Huang C."/>
            <person name="Hamasaki K."/>
        </authorList>
    </citation>
    <scope>NUCLEOTIDE SEQUENCE [LARGE SCALE GENOMIC DNA]</scope>
    <source>
        <strain evidence="2 3">CN-1</strain>
    </source>
</reference>
<proteinExistence type="predicted"/>
<feature type="signal peptide" evidence="1">
    <location>
        <begin position="1"/>
        <end position="18"/>
    </location>
</feature>
<evidence type="ECO:0000256" key="1">
    <source>
        <dbReference type="SAM" id="SignalP"/>
    </source>
</evidence>